<keyword evidence="15" id="KW-1185">Reference proteome</keyword>
<keyword evidence="12" id="KW-1003">Cell membrane</keyword>
<keyword evidence="7 12" id="KW-0560">Oxidoreductase</keyword>
<keyword evidence="11 12" id="KW-0676">Redox-active center</keyword>
<evidence type="ECO:0000313" key="15">
    <source>
        <dbReference type="Proteomes" id="UP000248214"/>
    </source>
</evidence>
<dbReference type="PANTHER" id="PTHR43469:SF1">
    <property type="entry name" value="SPBETA PROPHAGE-DERIVED DISULFIDE BOND FORMATION PROTEIN B"/>
    <property type="match status" value="1"/>
</dbReference>
<evidence type="ECO:0000313" key="14">
    <source>
        <dbReference type="EMBL" id="PYZ93601.1"/>
    </source>
</evidence>
<keyword evidence="6 12" id="KW-1133">Transmembrane helix</keyword>
<dbReference type="Pfam" id="PF02600">
    <property type="entry name" value="DsbB"/>
    <property type="match status" value="1"/>
</dbReference>
<dbReference type="Proteomes" id="UP000248214">
    <property type="component" value="Unassembled WGS sequence"/>
</dbReference>
<proteinExistence type="inferred from homology"/>
<dbReference type="GO" id="GO:0015035">
    <property type="term" value="F:protein-disulfide reductase activity"/>
    <property type="evidence" value="ECO:0007669"/>
    <property type="project" value="UniProtKB-UniRule"/>
</dbReference>
<comment type="caution">
    <text evidence="14">The sequence shown here is derived from an EMBL/GenBank/DDBJ whole genome shotgun (WGS) entry which is preliminary data.</text>
</comment>
<dbReference type="HAMAP" id="MF_00287">
    <property type="entry name" value="BdbC"/>
    <property type="match status" value="1"/>
</dbReference>
<evidence type="ECO:0000256" key="9">
    <source>
        <dbReference type="ARBA" id="ARBA00023157"/>
    </source>
</evidence>
<comment type="caution">
    <text evidence="12">Lacks conserved residue(s) required for the propagation of feature annotation.</text>
</comment>
<keyword evidence="5 12" id="KW-0249">Electron transport</keyword>
<evidence type="ECO:0000256" key="2">
    <source>
        <dbReference type="ARBA" id="ARBA00007602"/>
    </source>
</evidence>
<name>A0A323TF32_9BACI</name>
<evidence type="ECO:0000256" key="1">
    <source>
        <dbReference type="ARBA" id="ARBA00004141"/>
    </source>
</evidence>
<keyword evidence="10 12" id="KW-0143">Chaperone</keyword>
<feature type="transmembrane region" description="Helical" evidence="13">
    <location>
        <begin position="39"/>
        <end position="59"/>
    </location>
</feature>
<evidence type="ECO:0000256" key="11">
    <source>
        <dbReference type="ARBA" id="ARBA00023284"/>
    </source>
</evidence>
<keyword evidence="9 12" id="KW-1015">Disulfide bond</keyword>
<protein>
    <recommendedName>
        <fullName evidence="12">Probable disulfide formation protein</fullName>
    </recommendedName>
    <alternativeName>
        <fullName evidence="12">Disulfide oxidoreductase</fullName>
    </alternativeName>
    <alternativeName>
        <fullName evidence="12">Thiol-disulfide oxidoreductase</fullName>
    </alternativeName>
</protein>
<evidence type="ECO:0000256" key="3">
    <source>
        <dbReference type="ARBA" id="ARBA00022448"/>
    </source>
</evidence>
<evidence type="ECO:0000256" key="13">
    <source>
        <dbReference type="SAM" id="Phobius"/>
    </source>
</evidence>
<feature type="transmembrane region" description="Helical" evidence="13">
    <location>
        <begin position="71"/>
        <end position="89"/>
    </location>
</feature>
<dbReference type="OrthoDB" id="158402at2"/>
<dbReference type="InterPro" id="IPR023380">
    <property type="entry name" value="DsbB-like_sf"/>
</dbReference>
<dbReference type="InterPro" id="IPR003752">
    <property type="entry name" value="DiS_bond_form_DsbB/BdbC"/>
</dbReference>
<evidence type="ECO:0000256" key="12">
    <source>
        <dbReference type="HAMAP-Rule" id="MF_00287"/>
    </source>
</evidence>
<feature type="disulfide bond" description="Redox-active" evidence="12">
    <location>
        <begin position="67"/>
        <end position="70"/>
    </location>
</feature>
<organism evidence="14 15">
    <name type="scientific">Salipaludibacillus keqinensis</name>
    <dbReference type="NCBI Taxonomy" id="2045207"/>
    <lineage>
        <taxon>Bacteria</taxon>
        <taxon>Bacillati</taxon>
        <taxon>Bacillota</taxon>
        <taxon>Bacilli</taxon>
        <taxon>Bacillales</taxon>
        <taxon>Bacillaceae</taxon>
    </lineage>
</organism>
<keyword evidence="3 12" id="KW-0813">Transport</keyword>
<dbReference type="EMBL" id="PDOD01000002">
    <property type="protein sequence ID" value="PYZ93601.1"/>
    <property type="molecule type" value="Genomic_DNA"/>
</dbReference>
<gene>
    <name evidence="12" type="primary">bdbC</name>
    <name evidence="14" type="ORF">CR194_10590</name>
</gene>
<dbReference type="GO" id="GO:0006457">
    <property type="term" value="P:protein folding"/>
    <property type="evidence" value="ECO:0007669"/>
    <property type="project" value="InterPro"/>
</dbReference>
<dbReference type="NCBIfam" id="NF002849">
    <property type="entry name" value="PRK03113.1"/>
    <property type="match status" value="1"/>
</dbReference>
<feature type="transmembrane region" description="Helical" evidence="13">
    <location>
        <begin position="96"/>
        <end position="115"/>
    </location>
</feature>
<reference evidence="14 15" key="1">
    <citation type="submission" date="2017-10" db="EMBL/GenBank/DDBJ databases">
        <title>Bacillus sp. nov., a halophilic bacterium isolated from a Keqin Lake.</title>
        <authorList>
            <person name="Wang H."/>
        </authorList>
    </citation>
    <scope>NUCLEOTIDE SEQUENCE [LARGE SCALE GENOMIC DNA]</scope>
    <source>
        <strain evidence="14 15">KQ-12</strain>
    </source>
</reference>
<dbReference type="AlphaFoldDB" id="A0A323TF32"/>
<dbReference type="InterPro" id="IPR012187">
    <property type="entry name" value="Disulphide_bond_form_BdbC"/>
</dbReference>
<evidence type="ECO:0000256" key="4">
    <source>
        <dbReference type="ARBA" id="ARBA00022692"/>
    </source>
</evidence>
<dbReference type="PANTHER" id="PTHR43469">
    <property type="entry name" value="DISULFIDE FORMATION PROTEIN-RELATED"/>
    <property type="match status" value="1"/>
</dbReference>
<comment type="function">
    <text evidence="12">Required for disulfide bond formation in some proteins.</text>
</comment>
<dbReference type="Gene3D" id="1.20.1550.10">
    <property type="entry name" value="DsbB-like"/>
    <property type="match status" value="1"/>
</dbReference>
<comment type="subcellular location">
    <subcellularLocation>
        <location evidence="12">Cell membrane</location>
        <topology evidence="12">Multi-pass membrane protein</topology>
    </subcellularLocation>
    <subcellularLocation>
        <location evidence="1">Membrane</location>
        <topology evidence="1">Multi-pass membrane protein</topology>
    </subcellularLocation>
</comment>
<evidence type="ECO:0000256" key="5">
    <source>
        <dbReference type="ARBA" id="ARBA00022982"/>
    </source>
</evidence>
<comment type="similarity">
    <text evidence="2 12">Belongs to the DsbB family. BdbC subfamily.</text>
</comment>
<keyword evidence="4 12" id="KW-0812">Transmembrane</keyword>
<accession>A0A323TF32</accession>
<evidence type="ECO:0000256" key="7">
    <source>
        <dbReference type="ARBA" id="ARBA00023002"/>
    </source>
</evidence>
<dbReference type="SUPFAM" id="SSF158442">
    <property type="entry name" value="DsbB-like"/>
    <property type="match status" value="1"/>
</dbReference>
<dbReference type="GO" id="GO:0005886">
    <property type="term" value="C:plasma membrane"/>
    <property type="evidence" value="ECO:0007669"/>
    <property type="project" value="UniProtKB-SubCell"/>
</dbReference>
<keyword evidence="8 12" id="KW-0472">Membrane</keyword>
<sequence length="171" mass="19495">MERLSFTKGRFFRYINSGEKSNIKIGEINLKTSEQKIELAMLSAWGIALMATLGSLYFSEILNYIPCELCWIQRIFMYPLAITLAIATVKKDVRQAYYTLPLSLIGLGFSVYHYMLQKIPFLSSVGEACGIIPCNYQYINYLGFITIPFLATVAFLLISLLMVWVIKTSKE</sequence>
<feature type="transmembrane region" description="Helical" evidence="13">
    <location>
        <begin position="141"/>
        <end position="166"/>
    </location>
</feature>
<evidence type="ECO:0000256" key="8">
    <source>
        <dbReference type="ARBA" id="ARBA00023136"/>
    </source>
</evidence>
<evidence type="ECO:0000256" key="10">
    <source>
        <dbReference type="ARBA" id="ARBA00023186"/>
    </source>
</evidence>
<evidence type="ECO:0000256" key="6">
    <source>
        <dbReference type="ARBA" id="ARBA00022989"/>
    </source>
</evidence>